<dbReference type="Pfam" id="PF21203">
    <property type="entry name" value="ECM10"/>
    <property type="match status" value="1"/>
</dbReference>
<evidence type="ECO:0000313" key="4">
    <source>
        <dbReference type="Proteomes" id="UP000789831"/>
    </source>
</evidence>
<feature type="signal peptide" evidence="2">
    <location>
        <begin position="1"/>
        <end position="23"/>
    </location>
</feature>
<proteinExistence type="predicted"/>
<reference evidence="3" key="1">
    <citation type="submission" date="2021-06" db="EMBL/GenBank/DDBJ databases">
        <authorList>
            <person name="Kallberg Y."/>
            <person name="Tangrot J."/>
            <person name="Rosling A."/>
        </authorList>
    </citation>
    <scope>NUCLEOTIDE SEQUENCE</scope>
    <source>
        <strain evidence="3">MT106</strain>
    </source>
</reference>
<evidence type="ECO:0000256" key="1">
    <source>
        <dbReference type="SAM" id="MobiDB-lite"/>
    </source>
</evidence>
<dbReference type="OrthoDB" id="1894652at2759"/>
<feature type="chain" id="PRO_5040214478" evidence="2">
    <location>
        <begin position="24"/>
        <end position="249"/>
    </location>
</feature>
<gene>
    <name evidence="3" type="ORF">AGERDE_LOCUS956</name>
</gene>
<keyword evidence="2" id="KW-0732">Signal</keyword>
<dbReference type="AlphaFoldDB" id="A0A9N8YQK7"/>
<accession>A0A9N8YQK7</accession>
<protein>
    <submittedName>
        <fullName evidence="3">10896_t:CDS:1</fullName>
    </submittedName>
</protein>
<dbReference type="PANTHER" id="PTHR39219">
    <property type="entry name" value="ER MEMBRANE PROTEIN COMPLEX SUBUNIT 10"/>
    <property type="match status" value="1"/>
</dbReference>
<dbReference type="PANTHER" id="PTHR39219:SF1">
    <property type="entry name" value="ER MEMBRANE PROTEIN COMPLEX SUBUNIT 10"/>
    <property type="match status" value="1"/>
</dbReference>
<dbReference type="EMBL" id="CAJVPL010000057">
    <property type="protein sequence ID" value="CAG8439625.1"/>
    <property type="molecule type" value="Genomic_DNA"/>
</dbReference>
<organism evidence="3 4">
    <name type="scientific">Ambispora gerdemannii</name>
    <dbReference type="NCBI Taxonomy" id="144530"/>
    <lineage>
        <taxon>Eukaryota</taxon>
        <taxon>Fungi</taxon>
        <taxon>Fungi incertae sedis</taxon>
        <taxon>Mucoromycota</taxon>
        <taxon>Glomeromycotina</taxon>
        <taxon>Glomeromycetes</taxon>
        <taxon>Archaeosporales</taxon>
        <taxon>Ambisporaceae</taxon>
        <taxon>Ambispora</taxon>
    </lineage>
</organism>
<dbReference type="Proteomes" id="UP000789831">
    <property type="component" value="Unassembled WGS sequence"/>
</dbReference>
<sequence>MTLFRVLLLLLCFSSLLYNIVFSETVTETEEEVEQEQLYEHKYTIYHKLSYPESTFKKRGQLALIPSRGVAKYSPADNENEDVSLTLTDSLNSQNDNDTIFYHIKLVDEEDPNKSFISFTKWCLLLSSNFEDEIIIHLDKDSNLFHFDYYTTQPQCTAPTDGYKNRQPITKFKTTAQTIKAVKGVRPKLAKAAPLRPDGTIETPPPEKTFLQKYWWVIVIDHIVGGPDEEGQRGQGGQGGQGGRPNARQ</sequence>
<feature type="region of interest" description="Disordered" evidence="1">
    <location>
        <begin position="227"/>
        <end position="249"/>
    </location>
</feature>
<name>A0A9N8YQK7_9GLOM</name>
<dbReference type="CDD" id="cd22209">
    <property type="entry name" value="EMC10"/>
    <property type="match status" value="1"/>
</dbReference>
<evidence type="ECO:0000256" key="2">
    <source>
        <dbReference type="SAM" id="SignalP"/>
    </source>
</evidence>
<keyword evidence="4" id="KW-1185">Reference proteome</keyword>
<comment type="caution">
    <text evidence="3">The sequence shown here is derived from an EMBL/GenBank/DDBJ whole genome shotgun (WGS) entry which is preliminary data.</text>
</comment>
<feature type="compositionally biased region" description="Gly residues" evidence="1">
    <location>
        <begin position="233"/>
        <end position="243"/>
    </location>
</feature>
<evidence type="ECO:0000313" key="3">
    <source>
        <dbReference type="EMBL" id="CAG8439625.1"/>
    </source>
</evidence>